<dbReference type="GO" id="GO:0015562">
    <property type="term" value="F:efflux transmembrane transporter activity"/>
    <property type="evidence" value="ECO:0007669"/>
    <property type="project" value="InterPro"/>
</dbReference>
<keyword evidence="2" id="KW-0472">Membrane</keyword>
<dbReference type="PANTHER" id="PTHR30203:SF30">
    <property type="entry name" value="OUTER MEMBRANE PROTEIN-RELATED"/>
    <property type="match status" value="1"/>
</dbReference>
<evidence type="ECO:0000313" key="4">
    <source>
        <dbReference type="EMBL" id="MBK4738469.1"/>
    </source>
</evidence>
<proteinExistence type="inferred from homology"/>
<dbReference type="EMBL" id="JAEPBG010000021">
    <property type="protein sequence ID" value="MBK4738469.1"/>
    <property type="molecule type" value="Genomic_DNA"/>
</dbReference>
<comment type="similarity">
    <text evidence="1 2">Belongs to the outer membrane factor (OMF) (TC 1.B.17) family.</text>
</comment>
<keyword evidence="2" id="KW-0732">Signal</keyword>
<evidence type="ECO:0000256" key="3">
    <source>
        <dbReference type="SAM" id="Coils"/>
    </source>
</evidence>
<dbReference type="SUPFAM" id="SSF56954">
    <property type="entry name" value="Outer membrane efflux proteins (OEP)"/>
    <property type="match status" value="1"/>
</dbReference>
<dbReference type="AlphaFoldDB" id="A0A934SZD7"/>
<keyword evidence="2" id="KW-0449">Lipoprotein</keyword>
<comment type="subcellular location">
    <subcellularLocation>
        <location evidence="2">Cell membrane</location>
        <topology evidence="2">Lipid-anchor</topology>
    </subcellularLocation>
</comment>
<feature type="signal peptide" evidence="2">
    <location>
        <begin position="1"/>
        <end position="20"/>
    </location>
</feature>
<dbReference type="InterPro" id="IPR003423">
    <property type="entry name" value="OMP_efflux"/>
</dbReference>
<comment type="caution">
    <text evidence="4">The sequence shown here is derived from an EMBL/GenBank/DDBJ whole genome shotgun (WGS) entry which is preliminary data.</text>
</comment>
<name>A0A934SZD7_9BURK</name>
<dbReference type="NCBIfam" id="TIGR01845">
    <property type="entry name" value="outer_NodT"/>
    <property type="match status" value="1"/>
</dbReference>
<evidence type="ECO:0000256" key="2">
    <source>
        <dbReference type="RuleBase" id="RU362097"/>
    </source>
</evidence>
<keyword evidence="5" id="KW-1185">Reference proteome</keyword>
<gene>
    <name evidence="4" type="ORF">JJB74_27930</name>
</gene>
<keyword evidence="2" id="KW-0564">Palmitate</keyword>
<reference evidence="4" key="1">
    <citation type="submission" date="2021-01" db="EMBL/GenBank/DDBJ databases">
        <title>Genome sequence of strain Noviherbaspirillum sp. DKR-6.</title>
        <authorList>
            <person name="Chaudhary D.K."/>
        </authorList>
    </citation>
    <scope>NUCLEOTIDE SEQUENCE</scope>
    <source>
        <strain evidence="4">DKR-6</strain>
    </source>
</reference>
<dbReference type="InterPro" id="IPR010131">
    <property type="entry name" value="MdtP/NodT-like"/>
</dbReference>
<feature type="chain" id="PRO_5038155106" evidence="2">
    <location>
        <begin position="21"/>
        <end position="485"/>
    </location>
</feature>
<accession>A0A934SZD7</accession>
<organism evidence="4 5">
    <name type="scientific">Noviherbaspirillum pedocola</name>
    <dbReference type="NCBI Taxonomy" id="2801341"/>
    <lineage>
        <taxon>Bacteria</taxon>
        <taxon>Pseudomonadati</taxon>
        <taxon>Pseudomonadota</taxon>
        <taxon>Betaproteobacteria</taxon>
        <taxon>Burkholderiales</taxon>
        <taxon>Oxalobacteraceae</taxon>
        <taxon>Noviherbaspirillum</taxon>
    </lineage>
</organism>
<dbReference type="Gene3D" id="1.20.1600.10">
    <property type="entry name" value="Outer membrane efflux proteins (OEP)"/>
    <property type="match status" value="1"/>
</dbReference>
<evidence type="ECO:0000313" key="5">
    <source>
        <dbReference type="Proteomes" id="UP000622890"/>
    </source>
</evidence>
<protein>
    <submittedName>
        <fullName evidence="4">Efflux transporter outer membrane subunit</fullName>
    </submittedName>
</protein>
<keyword evidence="2" id="KW-1134">Transmembrane beta strand</keyword>
<keyword evidence="3" id="KW-0175">Coiled coil</keyword>
<dbReference type="RefSeq" id="WP_200597722.1">
    <property type="nucleotide sequence ID" value="NZ_JAEPBG010000021.1"/>
</dbReference>
<sequence length="485" mass="52891">MRHVPASLRYALLMPAALLAACAVGPDYRRPELQAPASFRFEDKQAQDLANTPWWNQFDDDVLSELIATALRENRDLKIAAARVDQFIGVLRTTRSAQYPQVSALLNAERLRASEQGLTPIPNGRGATDNLFEGSLSVSWELDLFGRLRRQTEAARANLLASEEGRRATVLSLVSSVALSYVNLRSLDRQLEIANTTVASRAESLRIFRRRFEGGTVSELELTQSQAEYEDAVSRVPAIEAQIGQQEDALSILLGRDPGPITRGRGLDKLGLPAVPAGLPSDLLMRRPDLRQAEQNLVAANAQIGAARAQYFPSISLTGLLGSASIELSDLFSGPARAWSVATSVAMPIFTAGGIAGQVEQAEAIQQQTLEQYRKSIQVAFQEVDDNLIGYQKARVQLDSLGRQVATLDRQVKLARARYENGYTSYIEVLDAERSLFNAQLSYTQTGALVFSSVVNLYKAMGGGWVAQADTMAPKPAAGKQVSQK</sequence>
<feature type="coiled-coil region" evidence="3">
    <location>
        <begin position="391"/>
        <end position="418"/>
    </location>
</feature>
<dbReference type="Gene3D" id="2.20.200.10">
    <property type="entry name" value="Outer membrane efflux proteins (OEP)"/>
    <property type="match status" value="1"/>
</dbReference>
<dbReference type="PANTHER" id="PTHR30203">
    <property type="entry name" value="OUTER MEMBRANE CATION EFFLUX PROTEIN"/>
    <property type="match status" value="1"/>
</dbReference>
<evidence type="ECO:0000256" key="1">
    <source>
        <dbReference type="ARBA" id="ARBA00007613"/>
    </source>
</evidence>
<dbReference type="Pfam" id="PF02321">
    <property type="entry name" value="OEP"/>
    <property type="match status" value="2"/>
</dbReference>
<dbReference type="PROSITE" id="PS51257">
    <property type="entry name" value="PROKAR_LIPOPROTEIN"/>
    <property type="match status" value="1"/>
</dbReference>
<keyword evidence="2" id="KW-0812">Transmembrane</keyword>
<dbReference type="GO" id="GO:0005886">
    <property type="term" value="C:plasma membrane"/>
    <property type="evidence" value="ECO:0007669"/>
    <property type="project" value="UniProtKB-SubCell"/>
</dbReference>
<dbReference type="Proteomes" id="UP000622890">
    <property type="component" value="Unassembled WGS sequence"/>
</dbReference>